<keyword evidence="2" id="KW-0804">Transcription</keyword>
<keyword evidence="1" id="KW-0805">Transcription regulation</keyword>
<dbReference type="SMART" id="SM00342">
    <property type="entry name" value="HTH_ARAC"/>
    <property type="match status" value="1"/>
</dbReference>
<dbReference type="EMBL" id="JAPCKK010000014">
    <property type="protein sequence ID" value="MDP4096688.1"/>
    <property type="molecule type" value="Genomic_DNA"/>
</dbReference>
<dbReference type="InterPro" id="IPR009594">
    <property type="entry name" value="Tscrpt_reg_HTH_AraC_N"/>
</dbReference>
<evidence type="ECO:0000313" key="5">
    <source>
        <dbReference type="Proteomes" id="UP001241848"/>
    </source>
</evidence>
<gene>
    <name evidence="4" type="ORF">OIN60_07880</name>
</gene>
<dbReference type="Proteomes" id="UP001241848">
    <property type="component" value="Unassembled WGS sequence"/>
</dbReference>
<comment type="caution">
    <text evidence="4">The sequence shown here is derived from an EMBL/GenBank/DDBJ whole genome shotgun (WGS) entry which is preliminary data.</text>
</comment>
<keyword evidence="5" id="KW-1185">Reference proteome</keyword>
<organism evidence="4 5">
    <name type="scientific">Paenibacillus zeirhizosphaerae</name>
    <dbReference type="NCBI Taxonomy" id="2987519"/>
    <lineage>
        <taxon>Bacteria</taxon>
        <taxon>Bacillati</taxon>
        <taxon>Bacillota</taxon>
        <taxon>Bacilli</taxon>
        <taxon>Bacillales</taxon>
        <taxon>Paenibacillaceae</taxon>
        <taxon>Paenibacillus</taxon>
    </lineage>
</organism>
<sequence length="307" mass="34094">MHQPTSAFPISAYQQELAQLIQRHAPSEGIHVSAVAGLHFRRISHETEPAHTANVPSLYVIAQGAKAVTFGDETYSCDVLDCLVTSVHLPVSGRITQASPGFPYLSVQLEFSLDMIMDIIKASQQKWDGKTGPGFLVSSSTPSLLDAVIRLIKLLDTPDDIPFLAPLILHEILYRVMQSEQGSIIRQFALIGSQAQRITKAVHLISRDYSKPFLIEELAQEVNMSPSALHKQFKKVTAMSPLQFQKVIRLQAARRIMLTEDLEAAEAGFRVGYESPSQFSREYARLFGRPPMSDVKHLRASMNTPEA</sequence>
<reference evidence="4 5" key="1">
    <citation type="submission" date="2022-10" db="EMBL/GenBank/DDBJ databases">
        <title>Paenibacillus description and whole genome data of maize root bacterial community.</title>
        <authorList>
            <person name="Marton D."/>
            <person name="Farkas M."/>
            <person name="Cserhati M."/>
        </authorList>
    </citation>
    <scope>NUCLEOTIDE SEQUENCE [LARGE SCALE GENOMIC DNA]</scope>
    <source>
        <strain evidence="4 5">P96</strain>
    </source>
</reference>
<dbReference type="Gene3D" id="1.10.10.60">
    <property type="entry name" value="Homeodomain-like"/>
    <property type="match status" value="1"/>
</dbReference>
<dbReference type="PROSITE" id="PS01124">
    <property type="entry name" value="HTH_ARAC_FAMILY_2"/>
    <property type="match status" value="1"/>
</dbReference>
<dbReference type="SUPFAM" id="SSF46689">
    <property type="entry name" value="Homeodomain-like"/>
    <property type="match status" value="2"/>
</dbReference>
<feature type="domain" description="HTH araC/xylS-type" evidence="3">
    <location>
        <begin position="199"/>
        <end position="297"/>
    </location>
</feature>
<evidence type="ECO:0000256" key="1">
    <source>
        <dbReference type="ARBA" id="ARBA00023015"/>
    </source>
</evidence>
<dbReference type="RefSeq" id="WP_305754312.1">
    <property type="nucleotide sequence ID" value="NZ_JAPCKK010000014.1"/>
</dbReference>
<dbReference type="PANTHER" id="PTHR43436:SF1">
    <property type="entry name" value="TRANSCRIPTIONAL REGULATORY PROTEIN"/>
    <property type="match status" value="1"/>
</dbReference>
<name>A0ABT9FPP1_9BACL</name>
<protein>
    <submittedName>
        <fullName evidence="4">AraC family transcriptional regulator</fullName>
    </submittedName>
</protein>
<dbReference type="PANTHER" id="PTHR43436">
    <property type="entry name" value="ARAC-FAMILY TRANSCRIPTIONAL REGULATOR"/>
    <property type="match status" value="1"/>
</dbReference>
<dbReference type="InterPro" id="IPR018060">
    <property type="entry name" value="HTH_AraC"/>
</dbReference>
<dbReference type="Pfam" id="PF06719">
    <property type="entry name" value="AraC_N"/>
    <property type="match status" value="1"/>
</dbReference>
<dbReference type="InterPro" id="IPR009057">
    <property type="entry name" value="Homeodomain-like_sf"/>
</dbReference>
<proteinExistence type="predicted"/>
<evidence type="ECO:0000256" key="2">
    <source>
        <dbReference type="ARBA" id="ARBA00023163"/>
    </source>
</evidence>
<accession>A0ABT9FPP1</accession>
<evidence type="ECO:0000313" key="4">
    <source>
        <dbReference type="EMBL" id="MDP4096688.1"/>
    </source>
</evidence>
<evidence type="ECO:0000259" key="3">
    <source>
        <dbReference type="PROSITE" id="PS01124"/>
    </source>
</evidence>
<dbReference type="Pfam" id="PF12833">
    <property type="entry name" value="HTH_18"/>
    <property type="match status" value="1"/>
</dbReference>